<evidence type="ECO:0000256" key="4">
    <source>
        <dbReference type="ARBA" id="ARBA00022679"/>
    </source>
</evidence>
<feature type="site" description="Positions MEP for the nucleophilic attack" evidence="7">
    <location>
        <position position="155"/>
    </location>
</feature>
<dbReference type="Proteomes" id="UP000606935">
    <property type="component" value="Unassembled WGS sequence"/>
</dbReference>
<reference evidence="8" key="2">
    <citation type="submission" date="2020-09" db="EMBL/GenBank/DDBJ databases">
        <authorList>
            <person name="Sun Q."/>
            <person name="Zhou Y."/>
        </authorList>
    </citation>
    <scope>NUCLEOTIDE SEQUENCE</scope>
    <source>
        <strain evidence="8">CGMCC 1.7086</strain>
    </source>
</reference>
<keyword evidence="9" id="KW-1185">Reference proteome</keyword>
<evidence type="ECO:0000313" key="8">
    <source>
        <dbReference type="EMBL" id="GGO68460.1"/>
    </source>
</evidence>
<accession>A0A918DIE6</accession>
<dbReference type="InterPro" id="IPR001228">
    <property type="entry name" value="IspD"/>
</dbReference>
<protein>
    <recommendedName>
        <fullName evidence="7">2-C-methyl-D-erythritol 4-phosphate cytidylyltransferase</fullName>
        <ecNumber evidence="7">2.7.7.60</ecNumber>
    </recommendedName>
    <alternativeName>
        <fullName evidence="7">4-diphosphocytidyl-2C-methyl-D-erythritol synthase</fullName>
    </alternativeName>
    <alternativeName>
        <fullName evidence="7">MEP cytidylyltransferase</fullName>
        <shortName evidence="7">MCT</shortName>
    </alternativeName>
</protein>
<evidence type="ECO:0000256" key="7">
    <source>
        <dbReference type="HAMAP-Rule" id="MF_00108"/>
    </source>
</evidence>
<comment type="function">
    <text evidence="7">Catalyzes the formation of 4-diphosphocytidyl-2-C-methyl-D-erythritol from CTP and 2-C-methyl-D-erythritol 4-phosphate (MEP).</text>
</comment>
<dbReference type="PANTHER" id="PTHR32125:SF4">
    <property type="entry name" value="2-C-METHYL-D-ERYTHRITOL 4-PHOSPHATE CYTIDYLYLTRANSFERASE, CHLOROPLASTIC"/>
    <property type="match status" value="1"/>
</dbReference>
<dbReference type="InterPro" id="IPR018294">
    <property type="entry name" value="ISPD_synthase_CS"/>
</dbReference>
<dbReference type="Pfam" id="PF01128">
    <property type="entry name" value="IspD"/>
    <property type="match status" value="1"/>
</dbReference>
<comment type="similarity">
    <text evidence="3 7">Belongs to the IspD/TarI cytidylyltransferase family. IspD subfamily.</text>
</comment>
<dbReference type="EC" id="2.7.7.60" evidence="7"/>
<dbReference type="RefSeq" id="WP_188693325.1">
    <property type="nucleotide sequence ID" value="NZ_BMLS01000002.1"/>
</dbReference>
<gene>
    <name evidence="7 8" type="primary">ispD</name>
    <name evidence="8" type="ORF">GCM10010982_17430</name>
</gene>
<dbReference type="CDD" id="cd02516">
    <property type="entry name" value="CDP-ME_synthetase"/>
    <property type="match status" value="1"/>
</dbReference>
<keyword evidence="5 7" id="KW-0548">Nucleotidyltransferase</keyword>
<keyword evidence="6 7" id="KW-0414">Isoprene biosynthesis</keyword>
<name>A0A918DIE6_9ALTE</name>
<organism evidence="8 9">
    <name type="scientific">Bowmanella pacifica</name>
    <dbReference type="NCBI Taxonomy" id="502051"/>
    <lineage>
        <taxon>Bacteria</taxon>
        <taxon>Pseudomonadati</taxon>
        <taxon>Pseudomonadota</taxon>
        <taxon>Gammaproteobacteria</taxon>
        <taxon>Alteromonadales</taxon>
        <taxon>Alteromonadaceae</taxon>
        <taxon>Bowmanella</taxon>
    </lineage>
</organism>
<sequence>MTPPSKQQFTVVVPAAGVGKRMRSNMPKQYLPLLGKTLLEHCLDNLIAHPRIKHIVVAVHPHDPYFADLPIAQAPWLTRVNGGAERADSVLAGLRAIDDEWVLVHDAARPCLPHQDLDALLDLADEEQGGILAYAVRDTMKQANAAGFVATTLDRSHLWHALTPQFFPLAELREALTLALNANAVITDEASAMEWAGKPVKLVEGNPCNIKVTQPIDLMLAEFYLSKLLKNGRSFL</sequence>
<evidence type="ECO:0000256" key="3">
    <source>
        <dbReference type="ARBA" id="ARBA00009789"/>
    </source>
</evidence>
<comment type="pathway">
    <text evidence="2 7">Isoprenoid biosynthesis; isopentenyl diphosphate biosynthesis via DXP pathway; isopentenyl diphosphate from 1-deoxy-D-xylulose 5-phosphate: step 2/6.</text>
</comment>
<dbReference type="HAMAP" id="MF_00108">
    <property type="entry name" value="IspD"/>
    <property type="match status" value="1"/>
</dbReference>
<comment type="caution">
    <text evidence="8">The sequence shown here is derived from an EMBL/GenBank/DDBJ whole genome shotgun (WGS) entry which is preliminary data.</text>
</comment>
<dbReference type="NCBIfam" id="TIGR00453">
    <property type="entry name" value="ispD"/>
    <property type="match status" value="1"/>
</dbReference>
<keyword evidence="4 7" id="KW-0808">Transferase</keyword>
<dbReference type="Gene3D" id="3.90.550.10">
    <property type="entry name" value="Spore Coat Polysaccharide Biosynthesis Protein SpsA, Chain A"/>
    <property type="match status" value="1"/>
</dbReference>
<dbReference type="PROSITE" id="PS01295">
    <property type="entry name" value="ISPD"/>
    <property type="match status" value="1"/>
</dbReference>
<comment type="catalytic activity">
    <reaction evidence="1 7">
        <text>2-C-methyl-D-erythritol 4-phosphate + CTP + H(+) = 4-CDP-2-C-methyl-D-erythritol + diphosphate</text>
        <dbReference type="Rhea" id="RHEA:13429"/>
        <dbReference type="ChEBI" id="CHEBI:15378"/>
        <dbReference type="ChEBI" id="CHEBI:33019"/>
        <dbReference type="ChEBI" id="CHEBI:37563"/>
        <dbReference type="ChEBI" id="CHEBI:57823"/>
        <dbReference type="ChEBI" id="CHEBI:58262"/>
        <dbReference type="EC" id="2.7.7.60"/>
    </reaction>
</comment>
<evidence type="ECO:0000256" key="6">
    <source>
        <dbReference type="ARBA" id="ARBA00023229"/>
    </source>
</evidence>
<feature type="site" description="Transition state stabilizer" evidence="7">
    <location>
        <position position="21"/>
    </location>
</feature>
<evidence type="ECO:0000313" key="9">
    <source>
        <dbReference type="Proteomes" id="UP000606935"/>
    </source>
</evidence>
<proteinExistence type="inferred from homology"/>
<feature type="site" description="Transition state stabilizer" evidence="7">
    <location>
        <position position="28"/>
    </location>
</feature>
<dbReference type="SUPFAM" id="SSF53448">
    <property type="entry name" value="Nucleotide-diphospho-sugar transferases"/>
    <property type="match status" value="1"/>
</dbReference>
<dbReference type="GO" id="GO:0050518">
    <property type="term" value="F:2-C-methyl-D-erythritol 4-phosphate cytidylyltransferase activity"/>
    <property type="evidence" value="ECO:0007669"/>
    <property type="project" value="UniProtKB-UniRule"/>
</dbReference>
<feature type="site" description="Positions MEP for the nucleophilic attack" evidence="7">
    <location>
        <position position="211"/>
    </location>
</feature>
<dbReference type="AlphaFoldDB" id="A0A918DIE6"/>
<evidence type="ECO:0000256" key="2">
    <source>
        <dbReference type="ARBA" id="ARBA00004787"/>
    </source>
</evidence>
<dbReference type="EMBL" id="BMLS01000002">
    <property type="protein sequence ID" value="GGO68460.1"/>
    <property type="molecule type" value="Genomic_DNA"/>
</dbReference>
<dbReference type="InterPro" id="IPR034683">
    <property type="entry name" value="IspD/TarI"/>
</dbReference>
<evidence type="ECO:0000256" key="1">
    <source>
        <dbReference type="ARBA" id="ARBA00001282"/>
    </source>
</evidence>
<dbReference type="InterPro" id="IPR029044">
    <property type="entry name" value="Nucleotide-diphossugar_trans"/>
</dbReference>
<evidence type="ECO:0000256" key="5">
    <source>
        <dbReference type="ARBA" id="ARBA00022695"/>
    </source>
</evidence>
<dbReference type="FunFam" id="3.90.550.10:FF:000003">
    <property type="entry name" value="2-C-methyl-D-erythritol 4-phosphate cytidylyltransferase"/>
    <property type="match status" value="1"/>
</dbReference>
<dbReference type="InterPro" id="IPR050088">
    <property type="entry name" value="IspD/TarI_cytidylyltransf_bact"/>
</dbReference>
<dbReference type="PANTHER" id="PTHR32125">
    <property type="entry name" value="2-C-METHYL-D-ERYTHRITOL 4-PHOSPHATE CYTIDYLYLTRANSFERASE, CHLOROPLASTIC"/>
    <property type="match status" value="1"/>
</dbReference>
<reference evidence="8" key="1">
    <citation type="journal article" date="2014" name="Int. J. Syst. Evol. Microbiol.">
        <title>Complete genome sequence of Corynebacterium casei LMG S-19264T (=DSM 44701T), isolated from a smear-ripened cheese.</title>
        <authorList>
            <consortium name="US DOE Joint Genome Institute (JGI-PGF)"/>
            <person name="Walter F."/>
            <person name="Albersmeier A."/>
            <person name="Kalinowski J."/>
            <person name="Ruckert C."/>
        </authorList>
    </citation>
    <scope>NUCLEOTIDE SEQUENCE</scope>
    <source>
        <strain evidence="8">CGMCC 1.7086</strain>
    </source>
</reference>
<dbReference type="GO" id="GO:0019288">
    <property type="term" value="P:isopentenyl diphosphate biosynthetic process, methylerythritol 4-phosphate pathway"/>
    <property type="evidence" value="ECO:0007669"/>
    <property type="project" value="UniProtKB-UniRule"/>
</dbReference>